<keyword evidence="4 7" id="KW-0812">Transmembrane</keyword>
<comment type="subcellular location">
    <subcellularLocation>
        <location evidence="1">Cell membrane</location>
        <topology evidence="1">Multi-pass membrane protein</topology>
    </subcellularLocation>
</comment>
<feature type="transmembrane region" description="Helical" evidence="7">
    <location>
        <begin position="271"/>
        <end position="290"/>
    </location>
</feature>
<protein>
    <submittedName>
        <fullName evidence="8">Putative undecaprenyl-phosphate N-acetylglucosaminyl 1-phosphate transferase</fullName>
        <ecNumber evidence="8">2.7.8.33</ecNumber>
    </submittedName>
</protein>
<comment type="caution">
    <text evidence="8">The sequence shown here is derived from an EMBL/GenBank/DDBJ whole genome shotgun (WGS) entry which is preliminary data.</text>
</comment>
<organism evidence="8">
    <name type="scientific">mine drainage metagenome</name>
    <dbReference type="NCBI Taxonomy" id="410659"/>
    <lineage>
        <taxon>unclassified sequences</taxon>
        <taxon>metagenomes</taxon>
        <taxon>ecological metagenomes</taxon>
    </lineage>
</organism>
<gene>
    <name evidence="8" type="primary">tagO_2</name>
    <name evidence="8" type="ORF">GALL_110280</name>
</gene>
<name>A0A1J5SYW1_9ZZZZ</name>
<keyword evidence="5 7" id="KW-1133">Transmembrane helix</keyword>
<feature type="transmembrane region" description="Helical" evidence="7">
    <location>
        <begin position="144"/>
        <end position="160"/>
    </location>
</feature>
<evidence type="ECO:0000256" key="7">
    <source>
        <dbReference type="SAM" id="Phobius"/>
    </source>
</evidence>
<dbReference type="InterPro" id="IPR000715">
    <property type="entry name" value="Glycosyl_transferase_4"/>
</dbReference>
<dbReference type="GO" id="GO:0005886">
    <property type="term" value="C:plasma membrane"/>
    <property type="evidence" value="ECO:0007669"/>
    <property type="project" value="UniProtKB-SubCell"/>
</dbReference>
<dbReference type="GO" id="GO:0071555">
    <property type="term" value="P:cell wall organization"/>
    <property type="evidence" value="ECO:0007669"/>
    <property type="project" value="TreeGrafter"/>
</dbReference>
<evidence type="ECO:0000256" key="5">
    <source>
        <dbReference type="ARBA" id="ARBA00022989"/>
    </source>
</evidence>
<keyword evidence="6 7" id="KW-0472">Membrane</keyword>
<keyword evidence="2" id="KW-1003">Cell membrane</keyword>
<dbReference type="PANTHER" id="PTHR22926">
    <property type="entry name" value="PHOSPHO-N-ACETYLMURAMOYL-PENTAPEPTIDE-TRANSFERASE"/>
    <property type="match status" value="1"/>
</dbReference>
<dbReference type="EC" id="2.7.8.33" evidence="8"/>
<sequence length="328" mass="34546">MTMPAPMFLLPSIAFALSLLILFALLKSGVARRLALDQPNQRSLHALPVPRVGGIAIVLAVLVAWSLLPGSRLLLALPTAALALVSAVDDRLGLPVALRLPVHGLAALALVSGAGVGDPWLATGLVAGLLWMTNLYNFMDGSDGLAGGMALFGFSAYAAAAHAAPLGAMSLATAAAAAGFLVFNFPPAKVFMGDVGSIPLGFLAASLGLLGWRQGLWPLWFPLLVFSPFVADASITLLRRLVGGERVWQAHREHYYQRLIRMGWGHRRTALAEYALMAAAAGSALAGLGTNPARQGLILALWCGIYLGLMTAVDRRWRRFVRAAGEVG</sequence>
<dbReference type="PANTHER" id="PTHR22926:SF3">
    <property type="entry name" value="UNDECAPRENYL-PHOSPHATE ALPHA-N-ACETYLGLUCOSAMINYL 1-PHOSPHATE TRANSFERASE"/>
    <property type="match status" value="1"/>
</dbReference>
<proteinExistence type="predicted"/>
<feature type="transmembrane region" description="Helical" evidence="7">
    <location>
        <begin position="219"/>
        <end position="238"/>
    </location>
</feature>
<evidence type="ECO:0000256" key="3">
    <source>
        <dbReference type="ARBA" id="ARBA00022679"/>
    </source>
</evidence>
<reference evidence="8" key="1">
    <citation type="submission" date="2016-10" db="EMBL/GenBank/DDBJ databases">
        <title>Sequence of Gallionella enrichment culture.</title>
        <authorList>
            <person name="Poehlein A."/>
            <person name="Muehling M."/>
            <person name="Daniel R."/>
        </authorList>
    </citation>
    <scope>NUCLEOTIDE SEQUENCE</scope>
</reference>
<evidence type="ECO:0000313" key="8">
    <source>
        <dbReference type="EMBL" id="OIR06780.1"/>
    </source>
</evidence>
<feature type="transmembrane region" description="Helical" evidence="7">
    <location>
        <begin position="166"/>
        <end position="183"/>
    </location>
</feature>
<evidence type="ECO:0000256" key="1">
    <source>
        <dbReference type="ARBA" id="ARBA00004651"/>
    </source>
</evidence>
<keyword evidence="3 8" id="KW-0808">Transferase</keyword>
<accession>A0A1J5SYW1</accession>
<feature type="transmembrane region" description="Helical" evidence="7">
    <location>
        <begin position="120"/>
        <end position="137"/>
    </location>
</feature>
<feature type="transmembrane region" description="Helical" evidence="7">
    <location>
        <begin position="296"/>
        <end position="313"/>
    </location>
</feature>
<dbReference type="GO" id="GO:0036380">
    <property type="term" value="F:UDP-N-acetylglucosamine-undecaprenyl-phosphate N-acetylglucosaminephosphotransferase activity"/>
    <property type="evidence" value="ECO:0007669"/>
    <property type="project" value="UniProtKB-EC"/>
</dbReference>
<evidence type="ECO:0000256" key="2">
    <source>
        <dbReference type="ARBA" id="ARBA00022475"/>
    </source>
</evidence>
<dbReference type="GO" id="GO:0044038">
    <property type="term" value="P:cell wall macromolecule biosynthetic process"/>
    <property type="evidence" value="ECO:0007669"/>
    <property type="project" value="TreeGrafter"/>
</dbReference>
<feature type="transmembrane region" description="Helical" evidence="7">
    <location>
        <begin position="195"/>
        <end position="213"/>
    </location>
</feature>
<dbReference type="GO" id="GO:0009103">
    <property type="term" value="P:lipopolysaccharide biosynthetic process"/>
    <property type="evidence" value="ECO:0007669"/>
    <property type="project" value="TreeGrafter"/>
</dbReference>
<dbReference type="EMBL" id="MLJW01000041">
    <property type="protein sequence ID" value="OIR06780.1"/>
    <property type="molecule type" value="Genomic_DNA"/>
</dbReference>
<evidence type="ECO:0000256" key="6">
    <source>
        <dbReference type="ARBA" id="ARBA00023136"/>
    </source>
</evidence>
<dbReference type="CDD" id="cd06854">
    <property type="entry name" value="GT_WbpL_WbcO_like"/>
    <property type="match status" value="1"/>
</dbReference>
<evidence type="ECO:0000256" key="4">
    <source>
        <dbReference type="ARBA" id="ARBA00022692"/>
    </source>
</evidence>
<feature type="transmembrane region" description="Helical" evidence="7">
    <location>
        <begin position="55"/>
        <end position="84"/>
    </location>
</feature>
<dbReference type="Pfam" id="PF00953">
    <property type="entry name" value="Glycos_transf_4"/>
    <property type="match status" value="1"/>
</dbReference>
<dbReference type="AlphaFoldDB" id="A0A1J5SYW1"/>